<comment type="caution">
    <text evidence="3">The sequence shown here is derived from an EMBL/GenBank/DDBJ whole genome shotgun (WGS) entry which is preliminary data.</text>
</comment>
<feature type="transmembrane region" description="Helical" evidence="2">
    <location>
        <begin position="12"/>
        <end position="33"/>
    </location>
</feature>
<evidence type="ECO:0000256" key="2">
    <source>
        <dbReference type="SAM" id="Phobius"/>
    </source>
</evidence>
<dbReference type="PROSITE" id="PS51257">
    <property type="entry name" value="PROKAR_LIPOPROTEIN"/>
    <property type="match status" value="1"/>
</dbReference>
<feature type="transmembrane region" description="Helical" evidence="2">
    <location>
        <begin position="39"/>
        <end position="60"/>
    </location>
</feature>
<keyword evidence="2" id="KW-0472">Membrane</keyword>
<protein>
    <submittedName>
        <fullName evidence="3">Uncharacterized protein</fullName>
    </submittedName>
</protein>
<feature type="region of interest" description="Disordered" evidence="1">
    <location>
        <begin position="240"/>
        <end position="262"/>
    </location>
</feature>
<keyword evidence="4" id="KW-1185">Reference proteome</keyword>
<keyword evidence="2" id="KW-0812">Transmembrane</keyword>
<name>A0AAD5MJ13_PARTN</name>
<sequence length="284" mass="30581">MNIPKTMLSHLTAPFIISLTITSIVSGCGVLPAGQASTWILTVTGFTLPVAMVYTGDAAIRARLSNIASSRGAVQALVNRIVMQTVFDVLESQGRSALLPDAVISSILGQLTINITYEPLECKMVALMPMVDTQDPMDDKCIIVGNTVTGICTKMMAGALGPALMCNMAMVIGAITPRHLTIGGTISTSNIIMANWSRTMWQSVVNRTAAQMVHDVTEQMISQRFEDIRQKMVQVERATPGCHQHQQSVRSPDVNGRLTSPGPPHLNSLSTHYCSLHAVSFSCI</sequence>
<organism evidence="3 4">
    <name type="scientific">Parelaphostrongylus tenuis</name>
    <name type="common">Meningeal worm</name>
    <dbReference type="NCBI Taxonomy" id="148309"/>
    <lineage>
        <taxon>Eukaryota</taxon>
        <taxon>Metazoa</taxon>
        <taxon>Ecdysozoa</taxon>
        <taxon>Nematoda</taxon>
        <taxon>Chromadorea</taxon>
        <taxon>Rhabditida</taxon>
        <taxon>Rhabditina</taxon>
        <taxon>Rhabditomorpha</taxon>
        <taxon>Strongyloidea</taxon>
        <taxon>Metastrongylidae</taxon>
        <taxon>Parelaphostrongylus</taxon>
    </lineage>
</organism>
<dbReference type="Proteomes" id="UP001196413">
    <property type="component" value="Unassembled WGS sequence"/>
</dbReference>
<keyword evidence="2" id="KW-1133">Transmembrane helix</keyword>
<dbReference type="EMBL" id="JAHQIW010003617">
    <property type="protein sequence ID" value="KAJ1359432.1"/>
    <property type="molecule type" value="Genomic_DNA"/>
</dbReference>
<proteinExistence type="predicted"/>
<accession>A0AAD5MJ13</accession>
<evidence type="ECO:0000313" key="4">
    <source>
        <dbReference type="Proteomes" id="UP001196413"/>
    </source>
</evidence>
<gene>
    <name evidence="3" type="ORF">KIN20_018162</name>
</gene>
<dbReference type="AlphaFoldDB" id="A0AAD5MJ13"/>
<reference evidence="3" key="1">
    <citation type="submission" date="2021-06" db="EMBL/GenBank/DDBJ databases">
        <title>Parelaphostrongylus tenuis whole genome reference sequence.</title>
        <authorList>
            <person name="Garwood T.J."/>
            <person name="Larsen P.A."/>
            <person name="Fountain-Jones N.M."/>
            <person name="Garbe J.R."/>
            <person name="Macchietto M.G."/>
            <person name="Kania S.A."/>
            <person name="Gerhold R.W."/>
            <person name="Richards J.E."/>
            <person name="Wolf T.M."/>
        </authorList>
    </citation>
    <scope>NUCLEOTIDE SEQUENCE</scope>
    <source>
        <strain evidence="3">MNPRO001-30</strain>
        <tissue evidence="3">Meninges</tissue>
    </source>
</reference>
<evidence type="ECO:0000313" key="3">
    <source>
        <dbReference type="EMBL" id="KAJ1359432.1"/>
    </source>
</evidence>
<evidence type="ECO:0000256" key="1">
    <source>
        <dbReference type="SAM" id="MobiDB-lite"/>
    </source>
</evidence>